<protein>
    <recommendedName>
        <fullName evidence="2">Cullin N-terminal domain-containing protein</fullName>
    </recommendedName>
</protein>
<dbReference type="SUPFAM" id="SSF74788">
    <property type="entry name" value="Cullin repeat-like"/>
    <property type="match status" value="1"/>
</dbReference>
<feature type="domain" description="Cullin N-terminal" evidence="2">
    <location>
        <begin position="14"/>
        <end position="174"/>
    </location>
</feature>
<dbReference type="GO" id="GO:0000082">
    <property type="term" value="P:G1/S transition of mitotic cell cycle"/>
    <property type="evidence" value="ECO:0007669"/>
    <property type="project" value="TreeGrafter"/>
</dbReference>
<keyword evidence="4" id="KW-1185">Reference proteome</keyword>
<dbReference type="OMA" id="DDYRKNH"/>
<dbReference type="InterPro" id="IPR016159">
    <property type="entry name" value="Cullin_repeat-like_dom_sf"/>
</dbReference>
<dbReference type="InterPro" id="IPR001373">
    <property type="entry name" value="Cullin_N"/>
</dbReference>
<dbReference type="Pfam" id="PF00888">
    <property type="entry name" value="Cullin"/>
    <property type="match status" value="1"/>
</dbReference>
<dbReference type="GO" id="GO:0006511">
    <property type="term" value="P:ubiquitin-dependent protein catabolic process"/>
    <property type="evidence" value="ECO:0007669"/>
    <property type="project" value="InterPro"/>
</dbReference>
<reference evidence="3 4" key="1">
    <citation type="journal article" date="2013" name="Nature">
        <title>Insights into bilaterian evolution from three spiralian genomes.</title>
        <authorList>
            <person name="Simakov O."/>
            <person name="Marletaz F."/>
            <person name="Cho S.J."/>
            <person name="Edsinger-Gonzales E."/>
            <person name="Havlak P."/>
            <person name="Hellsten U."/>
            <person name="Kuo D.H."/>
            <person name="Larsson T."/>
            <person name="Lv J."/>
            <person name="Arendt D."/>
            <person name="Savage R."/>
            <person name="Osoegawa K."/>
            <person name="de Jong P."/>
            <person name="Grimwood J."/>
            <person name="Chapman J.A."/>
            <person name="Shapiro H."/>
            <person name="Aerts A."/>
            <person name="Otillar R.P."/>
            <person name="Terry A.Y."/>
            <person name="Boore J.L."/>
            <person name="Grigoriev I.V."/>
            <person name="Lindberg D.R."/>
            <person name="Seaver E.C."/>
            <person name="Weisblat D.A."/>
            <person name="Putnam N.H."/>
            <person name="Rokhsar D.S."/>
        </authorList>
    </citation>
    <scope>NUCLEOTIDE SEQUENCE [LARGE SCALE GENOMIC DNA]</scope>
</reference>
<dbReference type="STRING" id="225164.V4BC89"/>
<accession>V4BC89</accession>
<evidence type="ECO:0000313" key="4">
    <source>
        <dbReference type="Proteomes" id="UP000030746"/>
    </source>
</evidence>
<dbReference type="PANTHER" id="PTHR46636">
    <property type="entry name" value="CDK2-ASSOCIATED AND CULLIN DOMAIN-CONTAINING PROTEIN 1"/>
    <property type="match status" value="1"/>
</dbReference>
<proteinExistence type="inferred from homology"/>
<dbReference type="OrthoDB" id="8172509at2759"/>
<dbReference type="Gene3D" id="1.20.1310.10">
    <property type="entry name" value="Cullin Repeats"/>
    <property type="match status" value="1"/>
</dbReference>
<dbReference type="GO" id="GO:0019901">
    <property type="term" value="F:protein kinase binding"/>
    <property type="evidence" value="ECO:0007669"/>
    <property type="project" value="TreeGrafter"/>
</dbReference>
<comment type="similarity">
    <text evidence="1">Belongs to the cullin family.</text>
</comment>
<dbReference type="GeneID" id="20233853"/>
<sequence>MMSLTVADYENHYWPKLQDAIDQLLTIKPGCYIPISYEQMYSCVYKCVCKQFSERLYKDLLRHMEQHVTHLTEELNNSVNKREFVERFAFTMNQYLQALAGIVPIFNYMNRFYVENKLKTDLNEELRKIFRIQVVDNQISHILNLVDETSSQPFVISPPVMARLIQNLYSLNPEYVNLKPNLFSRYIPNVLPSTSANELERYQVEVKDMQKDIYGTPGFERY</sequence>
<dbReference type="RefSeq" id="XP_009045589.1">
    <property type="nucleotide sequence ID" value="XM_009047341.1"/>
</dbReference>
<evidence type="ECO:0000259" key="2">
    <source>
        <dbReference type="Pfam" id="PF00888"/>
    </source>
</evidence>
<dbReference type="KEGG" id="lgi:LOTGIDRAFT_136878"/>
<dbReference type="InterPro" id="IPR042652">
    <property type="entry name" value="CACUL1"/>
</dbReference>
<name>V4BC89_LOTGI</name>
<dbReference type="Proteomes" id="UP000030746">
    <property type="component" value="Unassembled WGS sequence"/>
</dbReference>
<dbReference type="CTD" id="20233853"/>
<dbReference type="PANTHER" id="PTHR46636:SF1">
    <property type="entry name" value="CDK2-ASSOCIATED AND CULLIN DOMAIN-CONTAINING PROTEIN 1"/>
    <property type="match status" value="1"/>
</dbReference>
<dbReference type="HOGENOM" id="CLU_062250_1_0_1"/>
<dbReference type="GO" id="GO:0031625">
    <property type="term" value="F:ubiquitin protein ligase binding"/>
    <property type="evidence" value="ECO:0007669"/>
    <property type="project" value="InterPro"/>
</dbReference>
<organism evidence="3 4">
    <name type="scientific">Lottia gigantea</name>
    <name type="common">Giant owl limpet</name>
    <dbReference type="NCBI Taxonomy" id="225164"/>
    <lineage>
        <taxon>Eukaryota</taxon>
        <taxon>Metazoa</taxon>
        <taxon>Spiralia</taxon>
        <taxon>Lophotrochozoa</taxon>
        <taxon>Mollusca</taxon>
        <taxon>Gastropoda</taxon>
        <taxon>Patellogastropoda</taxon>
        <taxon>Lottioidea</taxon>
        <taxon>Lottiidae</taxon>
        <taxon>Lottia</taxon>
    </lineage>
</organism>
<evidence type="ECO:0000256" key="1">
    <source>
        <dbReference type="ARBA" id="ARBA00006019"/>
    </source>
</evidence>
<evidence type="ECO:0000313" key="3">
    <source>
        <dbReference type="EMBL" id="ESP03732.1"/>
    </source>
</evidence>
<gene>
    <name evidence="3" type="ORF">LOTGIDRAFT_136878</name>
</gene>
<dbReference type="AlphaFoldDB" id="V4BC89"/>
<dbReference type="EMBL" id="KB199906">
    <property type="protein sequence ID" value="ESP03732.1"/>
    <property type="molecule type" value="Genomic_DNA"/>
</dbReference>